<dbReference type="GO" id="GO:0006281">
    <property type="term" value="P:DNA repair"/>
    <property type="evidence" value="ECO:0007669"/>
    <property type="project" value="UniProtKB-UniRule"/>
</dbReference>
<dbReference type="InterPro" id="IPR016024">
    <property type="entry name" value="ARM-type_fold"/>
</dbReference>
<evidence type="ECO:0000256" key="5">
    <source>
        <dbReference type="RuleBase" id="RU367072"/>
    </source>
</evidence>
<organism evidence="9 10">
    <name type="scientific">Micromonas commoda (strain RCC299 / NOUM17 / CCMP2709)</name>
    <name type="common">Picoplanktonic green alga</name>
    <dbReference type="NCBI Taxonomy" id="296587"/>
    <lineage>
        <taxon>Eukaryota</taxon>
        <taxon>Viridiplantae</taxon>
        <taxon>Chlorophyta</taxon>
        <taxon>Mamiellophyceae</taxon>
        <taxon>Mamiellales</taxon>
        <taxon>Mamiellaceae</taxon>
        <taxon>Micromonas</taxon>
    </lineage>
</organism>
<dbReference type="EMBL" id="CP001331">
    <property type="protein sequence ID" value="ACO66710.1"/>
    <property type="molecule type" value="Genomic_DNA"/>
</dbReference>
<dbReference type="GeneID" id="8248628"/>
<name>C1EG40_MICCC</name>
<dbReference type="Gene3D" id="1.25.10.10">
    <property type="entry name" value="Leucine-rich Repeat Variant"/>
    <property type="match status" value="1"/>
</dbReference>
<dbReference type="GO" id="GO:0097361">
    <property type="term" value="C:cytosolic [4Fe-4S] assembly targeting complex"/>
    <property type="evidence" value="ECO:0007669"/>
    <property type="project" value="UniProtKB-UniRule"/>
</dbReference>
<comment type="subcellular location">
    <subcellularLocation>
        <location evidence="1 5">Nucleus</location>
    </subcellularLocation>
</comment>
<comment type="function">
    <text evidence="5">Key component of the cytosolic iron-sulfur protein assembly (CIA) complex, a multiprotein complex that mediates the incorporation of iron-sulfur cluster into apoproteins specifically involved in DNA metabolism and genomic integrity. In the CIA complex, MMS19 acts as an adapter between early-acting CIA components and a subset of cellular target iron-sulfur proteins.</text>
</comment>
<dbReference type="GO" id="GO:0005634">
    <property type="term" value="C:nucleus"/>
    <property type="evidence" value="ECO:0007669"/>
    <property type="project" value="UniProtKB-SubCell"/>
</dbReference>
<gene>
    <name evidence="9" type="ORF">MICPUN_63502</name>
</gene>
<accession>C1EG40</accession>
<protein>
    <recommendedName>
        <fullName evidence="5">MMS19 nucleotide excision repair protein</fullName>
    </recommendedName>
</protein>
<feature type="region of interest" description="Disordered" evidence="6">
    <location>
        <begin position="584"/>
        <end position="615"/>
    </location>
</feature>
<feature type="compositionally biased region" description="Acidic residues" evidence="6">
    <location>
        <begin position="601"/>
        <end position="611"/>
    </location>
</feature>
<dbReference type="PANTHER" id="PTHR12891:SF0">
    <property type="entry name" value="MMS19 NUCLEOTIDE EXCISION REPAIR PROTEIN HOMOLOG"/>
    <property type="match status" value="1"/>
</dbReference>
<dbReference type="STRING" id="296587.C1EG40"/>
<dbReference type="GO" id="GO:0016226">
    <property type="term" value="P:iron-sulfur cluster assembly"/>
    <property type="evidence" value="ECO:0007669"/>
    <property type="project" value="UniProtKB-UniRule"/>
</dbReference>
<dbReference type="InterPro" id="IPR011989">
    <property type="entry name" value="ARM-like"/>
</dbReference>
<dbReference type="PANTHER" id="PTHR12891">
    <property type="entry name" value="DNA REPAIR/TRANSCRIPTION PROTEIN MET18/MMS19"/>
    <property type="match status" value="1"/>
</dbReference>
<dbReference type="eggNOG" id="KOG1967">
    <property type="taxonomic scope" value="Eukaryota"/>
</dbReference>
<dbReference type="Pfam" id="PF12460">
    <property type="entry name" value="MMS19_C"/>
    <property type="match status" value="1"/>
</dbReference>
<dbReference type="OrthoDB" id="553056at2759"/>
<keyword evidence="4 5" id="KW-0539">Nucleus</keyword>
<dbReference type="InterPro" id="IPR024687">
    <property type="entry name" value="MMS19_C"/>
</dbReference>
<dbReference type="GO" id="GO:0051604">
    <property type="term" value="P:protein maturation"/>
    <property type="evidence" value="ECO:0007669"/>
    <property type="project" value="UniProtKB-UniRule"/>
</dbReference>
<feature type="domain" description="MMS19 N-terminal" evidence="8">
    <location>
        <begin position="57"/>
        <end position="364"/>
    </location>
</feature>
<keyword evidence="5" id="KW-0227">DNA damage</keyword>
<evidence type="ECO:0000313" key="10">
    <source>
        <dbReference type="Proteomes" id="UP000002009"/>
    </source>
</evidence>
<dbReference type="Pfam" id="PF14500">
    <property type="entry name" value="MMS19_N"/>
    <property type="match status" value="1"/>
</dbReference>
<dbReference type="SUPFAM" id="SSF48371">
    <property type="entry name" value="ARM repeat"/>
    <property type="match status" value="1"/>
</dbReference>
<dbReference type="OMA" id="DCCERNA"/>
<keyword evidence="5" id="KW-0234">DNA repair</keyword>
<dbReference type="InterPro" id="IPR039920">
    <property type="entry name" value="MMS19"/>
</dbReference>
<evidence type="ECO:0000256" key="1">
    <source>
        <dbReference type="ARBA" id="ARBA00004123"/>
    </source>
</evidence>
<dbReference type="InParanoid" id="C1EG40"/>
<evidence type="ECO:0000259" key="7">
    <source>
        <dbReference type="Pfam" id="PF12460"/>
    </source>
</evidence>
<evidence type="ECO:0000256" key="4">
    <source>
        <dbReference type="ARBA" id="ARBA00023242"/>
    </source>
</evidence>
<dbReference type="Proteomes" id="UP000002009">
    <property type="component" value="Chromosome 13"/>
</dbReference>
<dbReference type="FunCoup" id="C1EG40">
    <property type="interactions" value="1840"/>
</dbReference>
<feature type="region of interest" description="Disordered" evidence="6">
    <location>
        <begin position="1273"/>
        <end position="1299"/>
    </location>
</feature>
<dbReference type="InterPro" id="IPR029240">
    <property type="entry name" value="MMS19_N"/>
</dbReference>
<dbReference type="RefSeq" id="XP_002505452.1">
    <property type="nucleotide sequence ID" value="XM_002505406.1"/>
</dbReference>
<reference evidence="9 10" key="1">
    <citation type="journal article" date="2009" name="Science">
        <title>Green evolution and dynamic adaptations revealed by genomes of the marine picoeukaryotes Micromonas.</title>
        <authorList>
            <person name="Worden A.Z."/>
            <person name="Lee J.H."/>
            <person name="Mock T."/>
            <person name="Rouze P."/>
            <person name="Simmons M.P."/>
            <person name="Aerts A.L."/>
            <person name="Allen A.E."/>
            <person name="Cuvelier M.L."/>
            <person name="Derelle E."/>
            <person name="Everett M.V."/>
            <person name="Foulon E."/>
            <person name="Grimwood J."/>
            <person name="Gundlach H."/>
            <person name="Henrissat B."/>
            <person name="Napoli C."/>
            <person name="McDonald S.M."/>
            <person name="Parker M.S."/>
            <person name="Rombauts S."/>
            <person name="Salamov A."/>
            <person name="Von Dassow P."/>
            <person name="Badger J.H."/>
            <person name="Coutinho P.M."/>
            <person name="Demir E."/>
            <person name="Dubchak I."/>
            <person name="Gentemann C."/>
            <person name="Eikrem W."/>
            <person name="Gready J.E."/>
            <person name="John U."/>
            <person name="Lanier W."/>
            <person name="Lindquist E.A."/>
            <person name="Lucas S."/>
            <person name="Mayer K.F."/>
            <person name="Moreau H."/>
            <person name="Not F."/>
            <person name="Otillar R."/>
            <person name="Panaud O."/>
            <person name="Pangilinan J."/>
            <person name="Paulsen I."/>
            <person name="Piegu B."/>
            <person name="Poliakov A."/>
            <person name="Robbens S."/>
            <person name="Schmutz J."/>
            <person name="Toulza E."/>
            <person name="Wyss T."/>
            <person name="Zelensky A."/>
            <person name="Zhou K."/>
            <person name="Armbrust E.V."/>
            <person name="Bhattacharya D."/>
            <person name="Goodenough U.W."/>
            <person name="Van de Peer Y."/>
            <person name="Grigoriev I.V."/>
        </authorList>
    </citation>
    <scope>NUCLEOTIDE SEQUENCE [LARGE SCALE GENOMIC DNA]</scope>
    <source>
        <strain evidence="10">RCC299 / NOUM17</strain>
    </source>
</reference>
<evidence type="ECO:0000313" key="9">
    <source>
        <dbReference type="EMBL" id="ACO66710.1"/>
    </source>
</evidence>
<keyword evidence="3" id="KW-0677">Repeat</keyword>
<comment type="similarity">
    <text evidence="2 5">Belongs to the MET18/MMS19 family.</text>
</comment>
<feature type="compositionally biased region" description="Basic and acidic residues" evidence="6">
    <location>
        <begin position="1283"/>
        <end position="1299"/>
    </location>
</feature>
<evidence type="ECO:0000259" key="8">
    <source>
        <dbReference type="Pfam" id="PF14500"/>
    </source>
</evidence>
<proteinExistence type="inferred from homology"/>
<keyword evidence="10" id="KW-1185">Reference proteome</keyword>
<feature type="domain" description="MMS19 C-terminal" evidence="7">
    <location>
        <begin position="861"/>
        <end position="1083"/>
    </location>
</feature>
<sequence length="1313" mass="132696">MASGMEEDQPAWAADVETYVSVDRASAVSDEDRDEAAGRIVQLLVSGALTFLDLLRGMETCLVTTDEPRRARGVLLLAECVAGYAGDDETVAGGARPLPGGAASLLSQYFASKLEDFAVLRAALAGCTALLRATATVDGAPDRSAPAVSHDNATEMADRFFDAVHVPSLVQADRQRSYQFLLALVSHPASFADGPPLGSANPAEQIESVVAACDGEKDPRNVLLLCELWTALPRAFCGDGHEKAIADANDGVAKRRAAFASAAEELYDVVAAYFPVSFRPPPGDSVRVTREQLAATLRGAMCASGDFAPWAVPHVLESLAPDKKPTTLDDALATLMACGAAFGTRGMSPHVRNVWSRLRNLLLHPPAGPELTAEGTARWATRAFASEWGGAELVALALADPCLKDAAQALRGEGGDAMEVDGTGNGGGGCCGGSGEREGHVEGGGGGGCCGGSGGGAAEGAAAAAADVTRRGHALVAGAGRIIGAIAAAGPEPAAAAMSLGLAPLLDAAGIGPAGETARARPGTGPLGLVLATPAACGALDGALAGANASAEASPAAVLGDVGARLVGLFAAAAAKRIEGTSALRVKEEKKSEPAAANEKEEAEEEEEEGSQDNGGILGVAGLRTLLSFPAGTGLLGEEGARAALNALVDASLETDASEADADIDPRTDLRVRAGEALAAAASSKSDPAVAAATVKTAVPRLCAACDGDAASLALAALARVSAASADARRVAVTALWSRLGGARRPDPVWTKPLWKDFVDAMAGTVPKTASSGSGSVPGMLQSAALDPSTAAGGGEEDAAARDIAAAMRSETAPGAGNNEDACRLIRAATAALGDAHQVGVLADAAGEIMSGGPCFRAACAAVAGLRVSPSKSTDFPNCEDLVRRLVSRAVGGGDEDDARSATEALSSLIHKLGASGALGPRSGLTAAVDAGLTGSLHAAAGVAAVGATLRALAARADPAAAELAADLVAALSSASREVAAGAARAFGVAMSPGGGGPGVTRECHGSEKKLFRQRFFTQTVPAVMAALKPSSRSGQATTNPDHRPAHLSALVHLARHAPISAVLQSGDSILPVLAEAINALADQSTPFADKDALAGSITMTAAFLSDPRGRDTLALHAEEHAGAIIGALCRIGSSAARKPPGSLAGSPTLSLVVRETALDALVAATSLPFSVVYPQRRAVERASVAALDDPKRVVRFAAARCREAWLLLGKQTNTAAGVVGACWSDPVDGAVLGPVVRFVLRLVVRFMLDPVVRPALVLVLVLVLVPRGGTRDSSGLAGLHSASEERDDDHQREEDRKDSVHDLWVMSGLLRG</sequence>
<evidence type="ECO:0000256" key="6">
    <source>
        <dbReference type="SAM" id="MobiDB-lite"/>
    </source>
</evidence>
<dbReference type="KEGG" id="mis:MICPUN_63502"/>
<evidence type="ECO:0000256" key="3">
    <source>
        <dbReference type="ARBA" id="ARBA00022737"/>
    </source>
</evidence>
<evidence type="ECO:0000256" key="2">
    <source>
        <dbReference type="ARBA" id="ARBA00009340"/>
    </source>
</evidence>